<comment type="caution">
    <text evidence="3">The sequence shown here is derived from an EMBL/GenBank/DDBJ whole genome shotgun (WGS) entry which is preliminary data.</text>
</comment>
<evidence type="ECO:0000313" key="3">
    <source>
        <dbReference type="EMBL" id="KAJ2749761.1"/>
    </source>
</evidence>
<accession>A0A9W8GWA3</accession>
<feature type="region of interest" description="Disordered" evidence="1">
    <location>
        <begin position="392"/>
        <end position="430"/>
    </location>
</feature>
<organism evidence="3 4">
    <name type="scientific">Coemansia pectinata</name>
    <dbReference type="NCBI Taxonomy" id="1052879"/>
    <lineage>
        <taxon>Eukaryota</taxon>
        <taxon>Fungi</taxon>
        <taxon>Fungi incertae sedis</taxon>
        <taxon>Zoopagomycota</taxon>
        <taxon>Kickxellomycotina</taxon>
        <taxon>Kickxellomycetes</taxon>
        <taxon>Kickxellales</taxon>
        <taxon>Kickxellaceae</taxon>
        <taxon>Coemansia</taxon>
    </lineage>
</organism>
<dbReference type="SMART" id="SM01127">
    <property type="entry name" value="DDHD"/>
    <property type="match status" value="1"/>
</dbReference>
<feature type="domain" description="DDHD" evidence="2">
    <location>
        <begin position="130"/>
        <end position="624"/>
    </location>
</feature>
<gene>
    <name evidence="3" type="ORF">GGI19_005493</name>
</gene>
<dbReference type="GO" id="GO:0046872">
    <property type="term" value="F:metal ion binding"/>
    <property type="evidence" value="ECO:0007669"/>
    <property type="project" value="InterPro"/>
</dbReference>
<feature type="region of interest" description="Disordered" evidence="1">
    <location>
        <begin position="545"/>
        <end position="572"/>
    </location>
</feature>
<evidence type="ECO:0000313" key="4">
    <source>
        <dbReference type="Proteomes" id="UP001140011"/>
    </source>
</evidence>
<name>A0A9W8GWA3_9FUNG</name>
<dbReference type="PANTHER" id="PTHR23509:SF10">
    <property type="entry name" value="LD21067P"/>
    <property type="match status" value="1"/>
</dbReference>
<proteinExistence type="predicted"/>
<dbReference type="Pfam" id="PF02862">
    <property type="entry name" value="DDHD"/>
    <property type="match status" value="1"/>
</dbReference>
<dbReference type="AlphaFoldDB" id="A0A9W8GWA3"/>
<feature type="compositionally biased region" description="Polar residues" evidence="1">
    <location>
        <begin position="476"/>
        <end position="486"/>
    </location>
</feature>
<dbReference type="InterPro" id="IPR058055">
    <property type="entry name" value="PA-PLA1"/>
</dbReference>
<feature type="compositionally biased region" description="Low complexity" evidence="1">
    <location>
        <begin position="395"/>
        <end position="405"/>
    </location>
</feature>
<dbReference type="GO" id="GO:0004620">
    <property type="term" value="F:phospholipase activity"/>
    <property type="evidence" value="ECO:0007669"/>
    <property type="project" value="TreeGrafter"/>
</dbReference>
<dbReference type="SUPFAM" id="SSF53474">
    <property type="entry name" value="alpha/beta-Hydrolases"/>
    <property type="match status" value="1"/>
</dbReference>
<reference evidence="3" key="1">
    <citation type="submission" date="2022-07" db="EMBL/GenBank/DDBJ databases">
        <title>Phylogenomic reconstructions and comparative analyses of Kickxellomycotina fungi.</title>
        <authorList>
            <person name="Reynolds N.K."/>
            <person name="Stajich J.E."/>
            <person name="Barry K."/>
            <person name="Grigoriev I.V."/>
            <person name="Crous P."/>
            <person name="Smith M.E."/>
        </authorList>
    </citation>
    <scope>NUCLEOTIDE SEQUENCE</scope>
    <source>
        <strain evidence="3">BCRC 34297</strain>
    </source>
</reference>
<keyword evidence="4" id="KW-1185">Reference proteome</keyword>
<protein>
    <recommendedName>
        <fullName evidence="2">DDHD domain-containing protein</fullName>
    </recommendedName>
</protein>
<evidence type="ECO:0000259" key="2">
    <source>
        <dbReference type="PROSITE" id="PS51043"/>
    </source>
</evidence>
<feature type="compositionally biased region" description="Low complexity" evidence="1">
    <location>
        <begin position="497"/>
        <end position="509"/>
    </location>
</feature>
<dbReference type="InterPro" id="IPR029058">
    <property type="entry name" value="AB_hydrolase_fold"/>
</dbReference>
<dbReference type="GO" id="GO:0005737">
    <property type="term" value="C:cytoplasm"/>
    <property type="evidence" value="ECO:0007669"/>
    <property type="project" value="TreeGrafter"/>
</dbReference>
<feature type="compositionally biased region" description="Low complexity" evidence="1">
    <location>
        <begin position="412"/>
        <end position="427"/>
    </location>
</feature>
<dbReference type="PANTHER" id="PTHR23509">
    <property type="entry name" value="PA-PL1 PHOSPHOLIPASE FAMILY"/>
    <property type="match status" value="1"/>
</dbReference>
<dbReference type="InterPro" id="IPR004177">
    <property type="entry name" value="DDHD_dom"/>
</dbReference>
<evidence type="ECO:0000256" key="1">
    <source>
        <dbReference type="SAM" id="MobiDB-lite"/>
    </source>
</evidence>
<dbReference type="Proteomes" id="UP001140011">
    <property type="component" value="Unassembled WGS sequence"/>
</dbReference>
<feature type="region of interest" description="Disordered" evidence="1">
    <location>
        <begin position="342"/>
        <end position="369"/>
    </location>
</feature>
<sequence>MAAIDYHADMHALGTTNERMDRATLPSIPWIRTLDNEVIGDILYYFSTYHGHEMLALVINKLNSAYTNFLSEHPDFNGPISLIAHSLGGLVCYEILYYMRLLEEARAQGIDVSKLVNPRERERYRNLPELLFTPNRLFSMGSPLGGTLVFRNLSFSDYLIPASVGYHNIFHPYDPFGYRTEPLVDDYYEDTPAVPITTDIVPGSAANSVSRFGNKRMTLGGSMADLGKTFVDAMTTAPATFSSTVMRAAKTSVSLPISAIMNTGRRDSLQNEQTLHRRKLSLFGSSTTAFSSKVSVHDSGTSKRRHSLSKLLPGLKSFTFRNHRSSKSSSSLAATDLPIASSSRRQSIIAEEPPAVTEEGGSSTPESSLSFSCTSQMAAAINAMVSVPPDAAQESSTSVVSAHSSPADLPHHSTTPSSATATSSPLSGADEDDLMLSHIMRIFKVSRAPTREQQIAEAQGLPLSSRLVAGQRVGTRASTTTPNGCAQPSRPVHSAHAHSGAAGAESGSAVDLKSSATESDGMMLRRYSTMPPVLPLLDYVPTAPATEATDEEESAPAPASETEEEPPSTNTKLAHRLPYTERMDYIIPFSKGHLQNEYWLGFQAHFSYWTSKDVVYHILYHMVRNPINIVS</sequence>
<feature type="region of interest" description="Disordered" evidence="1">
    <location>
        <begin position="473"/>
        <end position="515"/>
    </location>
</feature>
<dbReference type="OrthoDB" id="431378at2759"/>
<dbReference type="PROSITE" id="PS51043">
    <property type="entry name" value="DDHD"/>
    <property type="match status" value="1"/>
</dbReference>
<dbReference type="EMBL" id="JANBUH010000707">
    <property type="protein sequence ID" value="KAJ2749761.1"/>
    <property type="molecule type" value="Genomic_DNA"/>
</dbReference>
<feature type="compositionally biased region" description="Low complexity" evidence="1">
    <location>
        <begin position="357"/>
        <end position="369"/>
    </location>
</feature>